<dbReference type="GO" id="GO:0046578">
    <property type="term" value="P:regulation of Ras protein signal transduction"/>
    <property type="evidence" value="ECO:0007669"/>
    <property type="project" value="TreeGrafter"/>
</dbReference>
<dbReference type="GO" id="GO:0005543">
    <property type="term" value="F:phospholipid binding"/>
    <property type="evidence" value="ECO:0007669"/>
    <property type="project" value="TreeGrafter"/>
</dbReference>
<dbReference type="EMBL" id="BLJY01000005">
    <property type="protein sequence ID" value="GFF16432.1"/>
    <property type="molecule type" value="Genomic_DNA"/>
</dbReference>
<dbReference type="Gene3D" id="3.90.280.10">
    <property type="entry name" value="PEBP-like"/>
    <property type="match status" value="1"/>
</dbReference>
<keyword evidence="2" id="KW-1185">Reference proteome</keyword>
<gene>
    <name evidence="1" type="ORF">ATEIFO6365_0005062200</name>
</gene>
<dbReference type="VEuPathDB" id="FungiDB:ATEG_06890"/>
<dbReference type="InterPro" id="IPR035810">
    <property type="entry name" value="PEBP_euk"/>
</dbReference>
<dbReference type="Proteomes" id="UP000452235">
    <property type="component" value="Unassembled WGS sequence"/>
</dbReference>
<dbReference type="SUPFAM" id="SSF49777">
    <property type="entry name" value="PEBP-like"/>
    <property type="match status" value="1"/>
</dbReference>
<dbReference type="Pfam" id="PF01161">
    <property type="entry name" value="PBP"/>
    <property type="match status" value="1"/>
</dbReference>
<dbReference type="InterPro" id="IPR008914">
    <property type="entry name" value="PEBP"/>
</dbReference>
<dbReference type="InterPro" id="IPR036610">
    <property type="entry name" value="PEBP-like_sf"/>
</dbReference>
<dbReference type="PANTHER" id="PTHR11362">
    <property type="entry name" value="PHOSPHATIDYLETHANOLAMINE-BINDING PROTEIN"/>
    <property type="match status" value="1"/>
</dbReference>
<proteinExistence type="predicted"/>
<dbReference type="OrthoDB" id="2506647at2759"/>
<dbReference type="CDD" id="cd00866">
    <property type="entry name" value="PEBP_euk"/>
    <property type="match status" value="1"/>
</dbReference>
<accession>A0A5M3Z5Z8</accession>
<evidence type="ECO:0000313" key="1">
    <source>
        <dbReference type="EMBL" id="GFF16432.1"/>
    </source>
</evidence>
<protein>
    <submittedName>
        <fullName evidence="1">Putative protease inhibitor</fullName>
    </submittedName>
</protein>
<dbReference type="GO" id="GO:0030162">
    <property type="term" value="P:regulation of proteolysis"/>
    <property type="evidence" value="ECO:0007669"/>
    <property type="project" value="TreeGrafter"/>
</dbReference>
<dbReference type="GO" id="GO:0030414">
    <property type="term" value="F:peptidase inhibitor activity"/>
    <property type="evidence" value="ECO:0007669"/>
    <property type="project" value="TreeGrafter"/>
</dbReference>
<reference evidence="1 2" key="1">
    <citation type="submission" date="2020-01" db="EMBL/GenBank/DDBJ databases">
        <title>Aspergillus terreus IFO 6365 whole genome shotgun sequence.</title>
        <authorList>
            <person name="Kanamasa S."/>
            <person name="Takahashi H."/>
        </authorList>
    </citation>
    <scope>NUCLEOTIDE SEQUENCE [LARGE SCALE GENOMIC DNA]</scope>
    <source>
        <strain evidence="1 2">IFO 6365</strain>
    </source>
</reference>
<organism evidence="1 2">
    <name type="scientific">Aspergillus terreus</name>
    <dbReference type="NCBI Taxonomy" id="33178"/>
    <lineage>
        <taxon>Eukaryota</taxon>
        <taxon>Fungi</taxon>
        <taxon>Dikarya</taxon>
        <taxon>Ascomycota</taxon>
        <taxon>Pezizomycotina</taxon>
        <taxon>Eurotiomycetes</taxon>
        <taxon>Eurotiomycetidae</taxon>
        <taxon>Eurotiales</taxon>
        <taxon>Aspergillaceae</taxon>
        <taxon>Aspergillus</taxon>
        <taxon>Aspergillus subgen. Circumdati</taxon>
    </lineage>
</organism>
<sequence>MPANNSVKRALSLIKQDSSKVLGLQVGSHTNVEPGQYIGRADAQSSPQLSFHGLSPGKTYMVVGLDIDAPFPSFSVLGPILHWVQSGLQPIPSESDPSTFTLSATEPFVANYIGPAPPPGSSPHRYIFILYEEPPAFKVEKYAPPNGQKLGNMHRMRYDLDAWEKKIGLKSILAANYFTSN</sequence>
<dbReference type="AlphaFoldDB" id="A0A5M3Z5Z8"/>
<comment type="caution">
    <text evidence="1">The sequence shown here is derived from an EMBL/GenBank/DDBJ whole genome shotgun (WGS) entry which is preliminary data.</text>
</comment>
<dbReference type="PANTHER" id="PTHR11362:SF78">
    <property type="entry name" value="PROTEASE INHIBITOR"/>
    <property type="match status" value="1"/>
</dbReference>
<dbReference type="FunFam" id="3.90.280.10:FF:000013">
    <property type="entry name" value="Protease inhibitor (Tfs1), putative"/>
    <property type="match status" value="1"/>
</dbReference>
<name>A0A5M3Z5Z8_ASPTE</name>
<evidence type="ECO:0000313" key="2">
    <source>
        <dbReference type="Proteomes" id="UP000452235"/>
    </source>
</evidence>